<comment type="caution">
    <text evidence="9">The sequence shown here is derived from an EMBL/GenBank/DDBJ whole genome shotgun (WGS) entry which is preliminary data.</text>
</comment>
<dbReference type="Pfam" id="PF00213">
    <property type="entry name" value="OSCP"/>
    <property type="match status" value="1"/>
</dbReference>
<protein>
    <recommendedName>
        <fullName evidence="8">ATP synthase subunit delta</fullName>
    </recommendedName>
    <alternativeName>
        <fullName evidence="8">ATP synthase F(1) sector subunit delta</fullName>
    </alternativeName>
    <alternativeName>
        <fullName evidence="8">F-type ATPase subunit delta</fullName>
        <shortName evidence="8">F-ATPase subunit delta</shortName>
    </alternativeName>
</protein>
<dbReference type="NCBIfam" id="TIGR01145">
    <property type="entry name" value="ATP_synt_delta"/>
    <property type="match status" value="1"/>
</dbReference>
<dbReference type="InterPro" id="IPR020781">
    <property type="entry name" value="ATPase_OSCP/d_CS"/>
</dbReference>
<comment type="function">
    <text evidence="8">F(1)F(0) ATP synthase produces ATP from ADP in the presence of a proton or sodium gradient. F-type ATPases consist of two structural domains, F(1) containing the extramembraneous catalytic core and F(0) containing the membrane proton channel, linked together by a central stalk and a peripheral stalk. During catalysis, ATP synthesis in the catalytic domain of F(1) is coupled via a rotary mechanism of the central stalk subunits to proton translocation.</text>
</comment>
<keyword evidence="4 8" id="KW-0406">Ion transport</keyword>
<name>A0A919XN11_9BACL</name>
<evidence type="ECO:0000313" key="10">
    <source>
        <dbReference type="Proteomes" id="UP000681162"/>
    </source>
</evidence>
<dbReference type="GO" id="GO:0005886">
    <property type="term" value="C:plasma membrane"/>
    <property type="evidence" value="ECO:0007669"/>
    <property type="project" value="UniProtKB-SubCell"/>
</dbReference>
<comment type="function">
    <text evidence="8">This protein is part of the stalk that links CF(0) to CF(1). It either transmits conformational changes from CF(0) to CF(1) or is implicated in proton conduction.</text>
</comment>
<dbReference type="AlphaFoldDB" id="A0A919XN11"/>
<keyword evidence="6 8" id="KW-0139">CF(1)</keyword>
<dbReference type="PRINTS" id="PR00125">
    <property type="entry name" value="ATPASEDELTA"/>
</dbReference>
<evidence type="ECO:0000256" key="5">
    <source>
        <dbReference type="ARBA" id="ARBA00023136"/>
    </source>
</evidence>
<dbReference type="InterPro" id="IPR026015">
    <property type="entry name" value="ATP_synth_OSCP/delta_N_sf"/>
</dbReference>
<dbReference type="Gene3D" id="1.10.520.20">
    <property type="entry name" value="N-terminal domain of the delta subunit of the F1F0-ATP synthase"/>
    <property type="match status" value="1"/>
</dbReference>
<evidence type="ECO:0000256" key="7">
    <source>
        <dbReference type="ARBA" id="ARBA00023310"/>
    </source>
</evidence>
<dbReference type="RefSeq" id="WP_044481060.1">
    <property type="nucleotide sequence ID" value="NZ_BORR01000001.1"/>
</dbReference>
<dbReference type="HAMAP" id="MF_01416">
    <property type="entry name" value="ATP_synth_delta_bact"/>
    <property type="match status" value="1"/>
</dbReference>
<dbReference type="SUPFAM" id="SSF47928">
    <property type="entry name" value="N-terminal domain of the delta subunit of the F1F0-ATP synthase"/>
    <property type="match status" value="1"/>
</dbReference>
<evidence type="ECO:0000256" key="8">
    <source>
        <dbReference type="HAMAP-Rule" id="MF_01416"/>
    </source>
</evidence>
<comment type="similarity">
    <text evidence="8">Belongs to the ATPase delta chain family.</text>
</comment>
<evidence type="ECO:0000256" key="3">
    <source>
        <dbReference type="ARBA" id="ARBA00022781"/>
    </source>
</evidence>
<dbReference type="NCBIfam" id="NF004402">
    <property type="entry name" value="PRK05758.2-2"/>
    <property type="match status" value="1"/>
</dbReference>
<keyword evidence="5 8" id="KW-0472">Membrane</keyword>
<dbReference type="PANTHER" id="PTHR11910">
    <property type="entry name" value="ATP SYNTHASE DELTA CHAIN"/>
    <property type="match status" value="1"/>
</dbReference>
<evidence type="ECO:0000256" key="4">
    <source>
        <dbReference type="ARBA" id="ARBA00023065"/>
    </source>
</evidence>
<evidence type="ECO:0000256" key="1">
    <source>
        <dbReference type="ARBA" id="ARBA00004370"/>
    </source>
</evidence>
<dbReference type="InterPro" id="IPR000711">
    <property type="entry name" value="ATPase_OSCP/dsu"/>
</dbReference>
<dbReference type="GO" id="GO:0046933">
    <property type="term" value="F:proton-transporting ATP synthase activity, rotational mechanism"/>
    <property type="evidence" value="ECO:0007669"/>
    <property type="project" value="UniProtKB-UniRule"/>
</dbReference>
<proteinExistence type="inferred from homology"/>
<dbReference type="Proteomes" id="UP000681162">
    <property type="component" value="Unassembled WGS sequence"/>
</dbReference>
<reference evidence="9 10" key="1">
    <citation type="submission" date="2021-03" db="EMBL/GenBank/DDBJ databases">
        <title>Antimicrobial resistance genes in bacteria isolated from Japanese honey, and their potential for conferring macrolide and lincosamide resistance in the American foulbrood pathogen Paenibacillus larvae.</title>
        <authorList>
            <person name="Okamoto M."/>
            <person name="Kumagai M."/>
            <person name="Kanamori H."/>
            <person name="Takamatsu D."/>
        </authorList>
    </citation>
    <scope>NUCLEOTIDE SEQUENCE [LARGE SCALE GENOMIC DNA]</scope>
    <source>
        <strain evidence="9 10">J41TS12</strain>
    </source>
</reference>
<keyword evidence="8" id="KW-1003">Cell membrane</keyword>
<keyword evidence="7 8" id="KW-0066">ATP synthesis</keyword>
<evidence type="ECO:0000313" key="9">
    <source>
        <dbReference type="EMBL" id="GIO35251.1"/>
    </source>
</evidence>
<keyword evidence="2 8" id="KW-0813">Transport</keyword>
<dbReference type="NCBIfam" id="NF004403">
    <property type="entry name" value="PRK05758.2-4"/>
    <property type="match status" value="1"/>
</dbReference>
<dbReference type="EMBL" id="BORR01000001">
    <property type="protein sequence ID" value="GIO35251.1"/>
    <property type="molecule type" value="Genomic_DNA"/>
</dbReference>
<dbReference type="OrthoDB" id="9802471at2"/>
<dbReference type="GO" id="GO:0045259">
    <property type="term" value="C:proton-transporting ATP synthase complex"/>
    <property type="evidence" value="ECO:0007669"/>
    <property type="project" value="UniProtKB-KW"/>
</dbReference>
<sequence length="182" mass="20361">MSRETVVAGRYAKALYEIAEQDQRTVEVEQELQALVQTLHEDHEIEQFILSPNISSAAKWDVIRSGLEGKLSETVISLAKLLIDRGRIAILPELLYSYTKIAGEKLGRVDALVTSVYPLSEQEQATVAAEFGQLIHKKVRIQNNVDKNLLGGIKVRIGDTLYDGSLSGKLERLEKSFRRQAL</sequence>
<organism evidence="9 10">
    <name type="scientific">Paenibacillus antibioticophila</name>
    <dbReference type="NCBI Taxonomy" id="1274374"/>
    <lineage>
        <taxon>Bacteria</taxon>
        <taxon>Bacillati</taxon>
        <taxon>Bacillota</taxon>
        <taxon>Bacilli</taxon>
        <taxon>Bacillales</taxon>
        <taxon>Paenibacillaceae</taxon>
        <taxon>Paenibacillus</taxon>
    </lineage>
</organism>
<dbReference type="PROSITE" id="PS00389">
    <property type="entry name" value="ATPASE_DELTA"/>
    <property type="match status" value="1"/>
</dbReference>
<accession>A0A919XN11</accession>
<keyword evidence="10" id="KW-1185">Reference proteome</keyword>
<evidence type="ECO:0000256" key="2">
    <source>
        <dbReference type="ARBA" id="ARBA00022448"/>
    </source>
</evidence>
<evidence type="ECO:0000256" key="6">
    <source>
        <dbReference type="ARBA" id="ARBA00023196"/>
    </source>
</evidence>
<comment type="subcellular location">
    <subcellularLocation>
        <location evidence="8">Cell membrane</location>
        <topology evidence="8">Peripheral membrane protein</topology>
    </subcellularLocation>
    <subcellularLocation>
        <location evidence="1">Membrane</location>
    </subcellularLocation>
</comment>
<keyword evidence="3 8" id="KW-0375">Hydrogen ion transport</keyword>
<gene>
    <name evidence="8 9" type="primary">atpH</name>
    <name evidence="9" type="ORF">J41TS12_01120</name>
</gene>